<comment type="similarity">
    <text evidence="10">Belongs to the CRISPR-associated endonuclease Cas1 family.</text>
</comment>
<gene>
    <name evidence="10" type="primary">cas1</name>
    <name evidence="12" type="ORF">DFR52_101500</name>
</gene>
<comment type="cofactor">
    <cofactor evidence="10">
        <name>Mg(2+)</name>
        <dbReference type="ChEBI" id="CHEBI:18420"/>
    </cofactor>
    <cofactor evidence="10">
        <name>Mn(2+)</name>
        <dbReference type="ChEBI" id="CHEBI:29035"/>
    </cofactor>
</comment>
<keyword evidence="7 10" id="KW-0238">DNA-binding</keyword>
<comment type="caution">
    <text evidence="12">The sequence shown here is derived from an EMBL/GenBank/DDBJ whole genome shotgun (WGS) entry which is preliminary data.</text>
</comment>
<keyword evidence="1 10" id="KW-0540">Nuclease</keyword>
<dbReference type="PANTHER" id="PTHR34353">
    <property type="entry name" value="CRISPR-ASSOCIATED ENDONUCLEASE CAS1 1"/>
    <property type="match status" value="1"/>
</dbReference>
<keyword evidence="4 10" id="KW-0378">Hydrolase</keyword>
<dbReference type="InterPro" id="IPR000477">
    <property type="entry name" value="RT_dom"/>
</dbReference>
<dbReference type="Gene3D" id="1.20.120.920">
    <property type="entry name" value="CRISPR-associated endonuclease Cas1, C-terminal domain"/>
    <property type="match status" value="1"/>
</dbReference>
<evidence type="ECO:0000256" key="7">
    <source>
        <dbReference type="ARBA" id="ARBA00023125"/>
    </source>
</evidence>
<evidence type="ECO:0000256" key="9">
    <source>
        <dbReference type="ARBA" id="ARBA00038592"/>
    </source>
</evidence>
<feature type="binding site" evidence="10">
    <location>
        <position position="508"/>
    </location>
    <ligand>
        <name>Mn(2+)</name>
        <dbReference type="ChEBI" id="CHEBI:29035"/>
    </ligand>
</feature>
<comment type="function">
    <text evidence="10">CRISPR (clustered regularly interspaced short palindromic repeat), is an adaptive immune system that provides protection against mobile genetic elements (viruses, transposable elements and conjugative plasmids). CRISPR clusters contain spacers, sequences complementary to antecedent mobile elements, and target invading nucleic acids. CRISPR clusters are transcribed and processed into CRISPR RNA (crRNA). Acts as a dsDNA endonuclease. Involved in the integration of spacer DNA into the CRISPR cassette.</text>
</comment>
<dbReference type="HAMAP" id="MF_01470">
    <property type="entry name" value="Cas1"/>
    <property type="match status" value="1"/>
</dbReference>
<dbReference type="GO" id="GO:0004519">
    <property type="term" value="F:endonuclease activity"/>
    <property type="evidence" value="ECO:0007669"/>
    <property type="project" value="UniProtKB-UniRule"/>
</dbReference>
<sequence>MVRRINPAPAAPHDGSLLFQRLASPAGLAAGWEEVRENGGASGGDRVTCEHFGIGSDQRLAELGCDLHAGSYRPGPLRRVDIPKPAGGVRTLMIPCVRDRVAQSSAAQVLTPLFEAEFEDVSFGYRPGRSVKQALLRVQTLRDEGWRYTLDADIEAYFDNVSHDLLLERLYRSVSESPLTELISLWLETGGEFGKGLAQGSPLSPLLANLFLDDLDEALLKTPLRMVRFADDFVVLARRAVDAEKALAKVADLLAGFGLRLNPRKTAVRGFDDSVRYLGAVFVRSMVIRDTPDLAAYGPDRLLREIAERDRKEEEGQKRQEAGDAALAAAGYDRGVRTLYLQTPGRELGLKNLAFAVRDRSPGDEPTGKRRGSGTERLVAAIHPTRIDRIEVGPDADVSTEAMRNALSFGVEMAFVNGHGETLGTLAAPLPPRARRHLAQARHVLDPSLRLELARLFVTARLKNQRALLRRLNQRRGFDQVDQICSQFARPLRAVAHAPDTASLMGFEGEATAKFWRGWAALLMHGWTLPARRRKPAPDAVNIALNIAAHLLGRDTRCVLLTAGLHPGFGVLHGIDDGRDALVFDFMEIFRAALVESVVLEAFNTRALRPEHFQSHEGGARIHNSGYAALIGAYEERAARLVSSPRGGRRMTWRRLMLEQAQDFAAHVESGRSFLPHLMNY</sequence>
<dbReference type="PANTHER" id="PTHR34353:SF2">
    <property type="entry name" value="CRISPR-ASSOCIATED ENDONUCLEASE CAS1 1"/>
    <property type="match status" value="1"/>
</dbReference>
<dbReference type="EC" id="3.1.-.-" evidence="10"/>
<dbReference type="GO" id="GO:0046872">
    <property type="term" value="F:metal ion binding"/>
    <property type="evidence" value="ECO:0007669"/>
    <property type="project" value="UniProtKB-UniRule"/>
</dbReference>
<dbReference type="InterPro" id="IPR043502">
    <property type="entry name" value="DNA/RNA_pol_sf"/>
</dbReference>
<feature type="binding site" evidence="10">
    <location>
        <position position="588"/>
    </location>
    <ligand>
        <name>Mn(2+)</name>
        <dbReference type="ChEBI" id="CHEBI:29035"/>
    </ligand>
</feature>
<evidence type="ECO:0000256" key="1">
    <source>
        <dbReference type="ARBA" id="ARBA00022722"/>
    </source>
</evidence>
<dbReference type="GO" id="GO:0043571">
    <property type="term" value="P:maintenance of CRISPR repeat elements"/>
    <property type="evidence" value="ECO:0007669"/>
    <property type="project" value="UniProtKB-UniRule"/>
</dbReference>
<evidence type="ECO:0000256" key="10">
    <source>
        <dbReference type="HAMAP-Rule" id="MF_01470"/>
    </source>
</evidence>
<dbReference type="InterPro" id="IPR042211">
    <property type="entry name" value="CRISPR-assoc_Cas1_N"/>
</dbReference>
<dbReference type="Proteomes" id="UP000246352">
    <property type="component" value="Unassembled WGS sequence"/>
</dbReference>
<evidence type="ECO:0000256" key="5">
    <source>
        <dbReference type="ARBA" id="ARBA00022842"/>
    </source>
</evidence>
<feature type="binding site" evidence="10">
    <location>
        <position position="573"/>
    </location>
    <ligand>
        <name>Mn(2+)</name>
        <dbReference type="ChEBI" id="CHEBI:29035"/>
    </ligand>
</feature>
<dbReference type="InterPro" id="IPR050646">
    <property type="entry name" value="Cas1"/>
</dbReference>
<evidence type="ECO:0000256" key="8">
    <source>
        <dbReference type="ARBA" id="ARBA00023211"/>
    </source>
</evidence>
<keyword evidence="3 10" id="KW-0255">Endonuclease</keyword>
<dbReference type="CDD" id="cd01651">
    <property type="entry name" value="RT_G2_intron"/>
    <property type="match status" value="1"/>
</dbReference>
<dbReference type="SUPFAM" id="SSF56672">
    <property type="entry name" value="DNA/RNA polymerases"/>
    <property type="match status" value="1"/>
</dbReference>
<dbReference type="InterPro" id="IPR002729">
    <property type="entry name" value="CRISPR-assoc_Cas1"/>
</dbReference>
<dbReference type="GO" id="GO:0003677">
    <property type="term" value="F:DNA binding"/>
    <property type="evidence" value="ECO:0007669"/>
    <property type="project" value="UniProtKB-KW"/>
</dbReference>
<evidence type="ECO:0000256" key="4">
    <source>
        <dbReference type="ARBA" id="ARBA00022801"/>
    </source>
</evidence>
<keyword evidence="12" id="KW-0548">Nucleotidyltransferase</keyword>
<keyword evidence="6 10" id="KW-0051">Antiviral defense</keyword>
<dbReference type="GO" id="GO:0051607">
    <property type="term" value="P:defense response to virus"/>
    <property type="evidence" value="ECO:0007669"/>
    <property type="project" value="UniProtKB-UniRule"/>
</dbReference>
<dbReference type="Pfam" id="PF01867">
    <property type="entry name" value="Cas_Cas1"/>
    <property type="match status" value="1"/>
</dbReference>
<dbReference type="PROSITE" id="PS50878">
    <property type="entry name" value="RT_POL"/>
    <property type="match status" value="1"/>
</dbReference>
<dbReference type="EMBL" id="QGTR01000001">
    <property type="protein sequence ID" value="PWW03812.1"/>
    <property type="molecule type" value="Genomic_DNA"/>
</dbReference>
<dbReference type="CDD" id="cd09634">
    <property type="entry name" value="Cas1_I-II-III"/>
    <property type="match status" value="1"/>
</dbReference>
<keyword evidence="13" id="KW-1185">Reference proteome</keyword>
<dbReference type="InterPro" id="IPR042206">
    <property type="entry name" value="CRISPR-assoc_Cas1_C"/>
</dbReference>
<keyword evidence="12" id="KW-0808">Transferase</keyword>
<protein>
    <recommendedName>
        <fullName evidence="10">CRISPR-associated endonuclease Cas1</fullName>
        <ecNumber evidence="10">3.1.-.-</ecNumber>
    </recommendedName>
</protein>
<evidence type="ECO:0000256" key="2">
    <source>
        <dbReference type="ARBA" id="ARBA00022723"/>
    </source>
</evidence>
<reference evidence="12 13" key="1">
    <citation type="submission" date="2018-05" db="EMBL/GenBank/DDBJ databases">
        <title>Genomic Encyclopedia of Type Strains, Phase IV (KMG-IV): sequencing the most valuable type-strain genomes for metagenomic binning, comparative biology and taxonomic classification.</title>
        <authorList>
            <person name="Goeker M."/>
        </authorList>
    </citation>
    <scope>NUCLEOTIDE SEQUENCE [LARGE SCALE GENOMIC DNA]</scope>
    <source>
        <strain evidence="12 13">DSM 16791</strain>
    </source>
</reference>
<evidence type="ECO:0000256" key="3">
    <source>
        <dbReference type="ARBA" id="ARBA00022759"/>
    </source>
</evidence>
<keyword evidence="12" id="KW-0695">RNA-directed DNA polymerase</keyword>
<comment type="subunit">
    <text evidence="9 10">Homodimer, forms a heterotetramer with a Cas2 homodimer.</text>
</comment>
<keyword evidence="8 10" id="KW-0464">Manganese</keyword>
<dbReference type="Pfam" id="PF00078">
    <property type="entry name" value="RVT_1"/>
    <property type="match status" value="1"/>
</dbReference>
<dbReference type="AlphaFoldDB" id="A0A317PQS2"/>
<accession>A0A317PQS2</accession>
<evidence type="ECO:0000256" key="6">
    <source>
        <dbReference type="ARBA" id="ARBA00023118"/>
    </source>
</evidence>
<dbReference type="OrthoDB" id="9793236at2"/>
<dbReference type="RefSeq" id="WP_110030320.1">
    <property type="nucleotide sequence ID" value="NZ_QGTR01000001.1"/>
</dbReference>
<evidence type="ECO:0000259" key="11">
    <source>
        <dbReference type="PROSITE" id="PS50878"/>
    </source>
</evidence>
<organism evidence="12 13">
    <name type="scientific">Hoeflea marina</name>
    <dbReference type="NCBI Taxonomy" id="274592"/>
    <lineage>
        <taxon>Bacteria</taxon>
        <taxon>Pseudomonadati</taxon>
        <taxon>Pseudomonadota</taxon>
        <taxon>Alphaproteobacteria</taxon>
        <taxon>Hyphomicrobiales</taxon>
        <taxon>Rhizobiaceae</taxon>
        <taxon>Hoeflea</taxon>
    </lineage>
</organism>
<keyword evidence="2 10" id="KW-0479">Metal-binding</keyword>
<evidence type="ECO:0000313" key="13">
    <source>
        <dbReference type="Proteomes" id="UP000246352"/>
    </source>
</evidence>
<dbReference type="GO" id="GO:0016787">
    <property type="term" value="F:hydrolase activity"/>
    <property type="evidence" value="ECO:0007669"/>
    <property type="project" value="UniProtKB-KW"/>
</dbReference>
<proteinExistence type="inferred from homology"/>
<keyword evidence="5 10" id="KW-0460">Magnesium</keyword>
<feature type="domain" description="Reverse transcriptase" evidence="11">
    <location>
        <begin position="63"/>
        <end position="282"/>
    </location>
</feature>
<dbReference type="Gene3D" id="3.100.10.20">
    <property type="entry name" value="CRISPR-associated endonuclease Cas1, N-terminal domain"/>
    <property type="match status" value="1"/>
</dbReference>
<name>A0A317PQS2_9HYPH</name>
<dbReference type="NCBIfam" id="TIGR00287">
    <property type="entry name" value="cas1"/>
    <property type="match status" value="1"/>
</dbReference>
<dbReference type="GO" id="GO:0003964">
    <property type="term" value="F:RNA-directed DNA polymerase activity"/>
    <property type="evidence" value="ECO:0007669"/>
    <property type="project" value="UniProtKB-KW"/>
</dbReference>
<evidence type="ECO:0000313" key="12">
    <source>
        <dbReference type="EMBL" id="PWW03812.1"/>
    </source>
</evidence>